<accession>A0A1F7V9A4</accession>
<comment type="cofactor">
    <cofactor evidence="1">
        <name>Mg(2+)</name>
        <dbReference type="ChEBI" id="CHEBI:18420"/>
    </cofactor>
</comment>
<protein>
    <recommendedName>
        <fullName evidence="4">Nudix hydrolase domain-containing protein</fullName>
    </recommendedName>
</protein>
<sequence length="149" mass="17486">MQTEHYRSLVAVYVMAVNDREEILLLRRANTGYRDGFYDMPAGHLEEGETLRQAALRELKEETGLVVSEDQLEFMELLHRMSGDRVYLDVFFEVKQWNGEACIMEPEKCDHLAWFPLGSLPENIVPHQHQVLQDRSEQCAYREIWESIV</sequence>
<dbReference type="AlphaFoldDB" id="A0A1F7V9A4"/>
<keyword evidence="2 3" id="KW-0378">Hydrolase</keyword>
<dbReference type="InterPro" id="IPR000086">
    <property type="entry name" value="NUDIX_hydrolase_dom"/>
</dbReference>
<name>A0A1F7V9A4_9BACT</name>
<dbReference type="SUPFAM" id="SSF55811">
    <property type="entry name" value="Nudix"/>
    <property type="match status" value="1"/>
</dbReference>
<dbReference type="InterPro" id="IPR020476">
    <property type="entry name" value="Nudix_hydrolase"/>
</dbReference>
<dbReference type="CDD" id="cd04683">
    <property type="entry name" value="NUDIX_Hydrolase"/>
    <property type="match status" value="1"/>
</dbReference>
<evidence type="ECO:0000259" key="4">
    <source>
        <dbReference type="PROSITE" id="PS51462"/>
    </source>
</evidence>
<proteinExistence type="inferred from homology"/>
<dbReference type="EMBL" id="MGEQ01000003">
    <property type="protein sequence ID" value="OGL87106.1"/>
    <property type="molecule type" value="Genomic_DNA"/>
</dbReference>
<evidence type="ECO:0000313" key="6">
    <source>
        <dbReference type="Proteomes" id="UP000176593"/>
    </source>
</evidence>
<comment type="caution">
    <text evidence="5">The sequence shown here is derived from an EMBL/GenBank/DDBJ whole genome shotgun (WGS) entry which is preliminary data.</text>
</comment>
<dbReference type="Pfam" id="PF00293">
    <property type="entry name" value="NUDIX"/>
    <property type="match status" value="1"/>
</dbReference>
<evidence type="ECO:0000256" key="2">
    <source>
        <dbReference type="ARBA" id="ARBA00022801"/>
    </source>
</evidence>
<dbReference type="PROSITE" id="PS00893">
    <property type="entry name" value="NUDIX_BOX"/>
    <property type="match status" value="1"/>
</dbReference>
<evidence type="ECO:0000256" key="1">
    <source>
        <dbReference type="ARBA" id="ARBA00001946"/>
    </source>
</evidence>
<organism evidence="5 6">
    <name type="scientific">Candidatus Uhrbacteria bacterium RIFCSPLOWO2_02_FULL_48_18</name>
    <dbReference type="NCBI Taxonomy" id="1802408"/>
    <lineage>
        <taxon>Bacteria</taxon>
        <taxon>Candidatus Uhriibacteriota</taxon>
    </lineage>
</organism>
<dbReference type="InterPro" id="IPR020084">
    <property type="entry name" value="NUDIX_hydrolase_CS"/>
</dbReference>
<dbReference type="GO" id="GO:0016787">
    <property type="term" value="F:hydrolase activity"/>
    <property type="evidence" value="ECO:0007669"/>
    <property type="project" value="UniProtKB-KW"/>
</dbReference>
<evidence type="ECO:0000256" key="3">
    <source>
        <dbReference type="RuleBase" id="RU003476"/>
    </source>
</evidence>
<dbReference type="PRINTS" id="PR00502">
    <property type="entry name" value="NUDIXFAMILY"/>
</dbReference>
<dbReference type="PANTHER" id="PTHR43046">
    <property type="entry name" value="GDP-MANNOSE MANNOSYL HYDROLASE"/>
    <property type="match status" value="1"/>
</dbReference>
<reference evidence="5 6" key="1">
    <citation type="journal article" date="2016" name="Nat. Commun.">
        <title>Thousands of microbial genomes shed light on interconnected biogeochemical processes in an aquifer system.</title>
        <authorList>
            <person name="Anantharaman K."/>
            <person name="Brown C.T."/>
            <person name="Hug L.A."/>
            <person name="Sharon I."/>
            <person name="Castelle C.J."/>
            <person name="Probst A.J."/>
            <person name="Thomas B.C."/>
            <person name="Singh A."/>
            <person name="Wilkins M.J."/>
            <person name="Karaoz U."/>
            <person name="Brodie E.L."/>
            <person name="Williams K.H."/>
            <person name="Hubbard S.S."/>
            <person name="Banfield J.F."/>
        </authorList>
    </citation>
    <scope>NUCLEOTIDE SEQUENCE [LARGE SCALE GENOMIC DNA]</scope>
</reference>
<feature type="domain" description="Nudix hydrolase" evidence="4">
    <location>
        <begin position="5"/>
        <end position="137"/>
    </location>
</feature>
<dbReference type="Proteomes" id="UP000176593">
    <property type="component" value="Unassembled WGS sequence"/>
</dbReference>
<dbReference type="Gene3D" id="3.90.79.10">
    <property type="entry name" value="Nucleoside Triphosphate Pyrophosphohydrolase"/>
    <property type="match status" value="1"/>
</dbReference>
<dbReference type="PANTHER" id="PTHR43046:SF16">
    <property type="entry name" value="ADP-RIBOSE PYROPHOSPHATASE YJHB-RELATED"/>
    <property type="match status" value="1"/>
</dbReference>
<dbReference type="PROSITE" id="PS51462">
    <property type="entry name" value="NUDIX"/>
    <property type="match status" value="1"/>
</dbReference>
<evidence type="ECO:0000313" key="5">
    <source>
        <dbReference type="EMBL" id="OGL87106.1"/>
    </source>
</evidence>
<dbReference type="InterPro" id="IPR015797">
    <property type="entry name" value="NUDIX_hydrolase-like_dom_sf"/>
</dbReference>
<comment type="similarity">
    <text evidence="3">Belongs to the Nudix hydrolase family.</text>
</comment>
<gene>
    <name evidence="5" type="ORF">A3I41_04160</name>
</gene>